<organism evidence="1 2">
    <name type="scientific">Phytophthora cactorum</name>
    <dbReference type="NCBI Taxonomy" id="29920"/>
    <lineage>
        <taxon>Eukaryota</taxon>
        <taxon>Sar</taxon>
        <taxon>Stramenopiles</taxon>
        <taxon>Oomycota</taxon>
        <taxon>Peronosporomycetes</taxon>
        <taxon>Peronosporales</taxon>
        <taxon>Peronosporaceae</taxon>
        <taxon>Phytophthora</taxon>
    </lineage>
</organism>
<accession>A0A8T1JUV8</accession>
<proteinExistence type="predicted"/>
<dbReference type="InterPro" id="IPR036397">
    <property type="entry name" value="RNaseH_sf"/>
</dbReference>
<evidence type="ECO:0000313" key="1">
    <source>
        <dbReference type="EMBL" id="KAG2906071.1"/>
    </source>
</evidence>
<gene>
    <name evidence="1" type="ORF">PC117_g20592</name>
</gene>
<dbReference type="Gene3D" id="3.30.420.10">
    <property type="entry name" value="Ribonuclease H-like superfamily/Ribonuclease H"/>
    <property type="match status" value="1"/>
</dbReference>
<dbReference type="AlphaFoldDB" id="A0A8T1JUV8"/>
<dbReference type="Proteomes" id="UP000736787">
    <property type="component" value="Unassembled WGS sequence"/>
</dbReference>
<comment type="caution">
    <text evidence="1">The sequence shown here is derived from an EMBL/GenBank/DDBJ whole genome shotgun (WGS) entry which is preliminary data.</text>
</comment>
<dbReference type="GO" id="GO:0003676">
    <property type="term" value="F:nucleic acid binding"/>
    <property type="evidence" value="ECO:0007669"/>
    <property type="project" value="InterPro"/>
</dbReference>
<reference evidence="1" key="1">
    <citation type="submission" date="2018-10" db="EMBL/GenBank/DDBJ databases">
        <title>Effector identification in a new, highly contiguous assembly of the strawberry crown rot pathogen Phytophthora cactorum.</title>
        <authorList>
            <person name="Armitage A.D."/>
            <person name="Nellist C.F."/>
            <person name="Bates H."/>
            <person name="Vickerstaff R.J."/>
            <person name="Harrison R.J."/>
        </authorList>
    </citation>
    <scope>NUCLEOTIDE SEQUENCE</scope>
    <source>
        <strain evidence="1">4040</strain>
    </source>
</reference>
<dbReference type="EMBL" id="RCMK01000972">
    <property type="protein sequence ID" value="KAG2906071.1"/>
    <property type="molecule type" value="Genomic_DNA"/>
</dbReference>
<name>A0A8T1JUV8_9STRA</name>
<evidence type="ECO:0000313" key="2">
    <source>
        <dbReference type="Proteomes" id="UP000736787"/>
    </source>
</evidence>
<sequence length="124" mass="13990">MARAPGTPDIPEKTWQAIVFYLAERSVNGYIKRGAAPAAAKLFGGDRKLQVSRDVYTKMLFERDFPAIRAIGPDNKRRTIFVQQDNVGPHVIENCPVVAEAGTEEAWKLQMRCQPARSPRYERS</sequence>
<protein>
    <submittedName>
        <fullName evidence="1">Uncharacterized protein</fullName>
    </submittedName>
</protein>